<evidence type="ECO:0000256" key="7">
    <source>
        <dbReference type="ARBA" id="ARBA00023010"/>
    </source>
</evidence>
<evidence type="ECO:0000256" key="8">
    <source>
        <dbReference type="ARBA" id="ARBA00023136"/>
    </source>
</evidence>
<protein>
    <submittedName>
        <fullName evidence="10">Protein translocase complex, SecE/Sec61-gamma subunit</fullName>
    </submittedName>
</protein>
<dbReference type="AlphaFoldDB" id="A0A9K3CMP1"/>
<dbReference type="InterPro" id="IPR001901">
    <property type="entry name" value="Translocase_SecE/Sec61-g"/>
</dbReference>
<keyword evidence="3" id="KW-0813">Transport</keyword>
<organism evidence="10 11">
    <name type="scientific">Kipferlia bialata</name>
    <dbReference type="NCBI Taxonomy" id="797122"/>
    <lineage>
        <taxon>Eukaryota</taxon>
        <taxon>Metamonada</taxon>
        <taxon>Carpediemonas-like organisms</taxon>
        <taxon>Kipferlia</taxon>
    </lineage>
</organism>
<keyword evidence="6 9" id="KW-1133">Transmembrane helix</keyword>
<dbReference type="SUPFAM" id="SSF103456">
    <property type="entry name" value="Preprotein translocase SecE subunit"/>
    <property type="match status" value="1"/>
</dbReference>
<proteinExistence type="inferred from homology"/>
<evidence type="ECO:0000313" key="10">
    <source>
        <dbReference type="EMBL" id="GIQ79938.1"/>
    </source>
</evidence>
<accession>A0A9K3CMP1</accession>
<dbReference type="Proteomes" id="UP000265618">
    <property type="component" value="Unassembled WGS sequence"/>
</dbReference>
<evidence type="ECO:0000256" key="9">
    <source>
        <dbReference type="SAM" id="Phobius"/>
    </source>
</evidence>
<dbReference type="GO" id="GO:0006886">
    <property type="term" value="P:intracellular protein transport"/>
    <property type="evidence" value="ECO:0007669"/>
    <property type="project" value="InterPro"/>
</dbReference>
<keyword evidence="7" id="KW-0811">Translocation</keyword>
<evidence type="ECO:0000256" key="4">
    <source>
        <dbReference type="ARBA" id="ARBA00022692"/>
    </source>
</evidence>
<comment type="similarity">
    <text evidence="2">Belongs to the SecE/SEC61-gamma family.</text>
</comment>
<keyword evidence="4 9" id="KW-0812">Transmembrane</keyword>
<dbReference type="Gene3D" id="1.20.5.820">
    <property type="entry name" value="Preprotein translocase SecE subunit"/>
    <property type="match status" value="1"/>
</dbReference>
<evidence type="ECO:0000256" key="5">
    <source>
        <dbReference type="ARBA" id="ARBA00022927"/>
    </source>
</evidence>
<reference evidence="10 11" key="1">
    <citation type="journal article" date="2018" name="PLoS ONE">
        <title>The draft genome of Kipferlia bialata reveals reductive genome evolution in fornicate parasites.</title>
        <authorList>
            <person name="Tanifuji G."/>
            <person name="Takabayashi S."/>
            <person name="Kume K."/>
            <person name="Takagi M."/>
            <person name="Nakayama T."/>
            <person name="Kamikawa R."/>
            <person name="Inagaki Y."/>
            <person name="Hashimoto T."/>
        </authorList>
    </citation>
    <scope>NUCLEOTIDE SEQUENCE [LARGE SCALE GENOMIC DNA]</scope>
    <source>
        <strain evidence="10">NY0173</strain>
    </source>
</reference>
<dbReference type="Pfam" id="PF00584">
    <property type="entry name" value="SecE"/>
    <property type="match status" value="1"/>
</dbReference>
<evidence type="ECO:0000256" key="6">
    <source>
        <dbReference type="ARBA" id="ARBA00022989"/>
    </source>
</evidence>
<dbReference type="GO" id="GO:0006605">
    <property type="term" value="P:protein targeting"/>
    <property type="evidence" value="ECO:0007669"/>
    <property type="project" value="InterPro"/>
</dbReference>
<comment type="subcellular location">
    <subcellularLocation>
        <location evidence="1">Membrane</location>
    </subcellularLocation>
</comment>
<evidence type="ECO:0000256" key="2">
    <source>
        <dbReference type="ARBA" id="ARBA00008274"/>
    </source>
</evidence>
<keyword evidence="11" id="KW-1185">Reference proteome</keyword>
<dbReference type="GO" id="GO:0016020">
    <property type="term" value="C:membrane"/>
    <property type="evidence" value="ECO:0007669"/>
    <property type="project" value="UniProtKB-SubCell"/>
</dbReference>
<keyword evidence="5" id="KW-0653">Protein transport</keyword>
<sequence>MTYTPKVQAKNDSVIIVDDVKKLYKSSRDLFKNADKPTGPEYMKSVMAVSIGVTAVGFAGFFVKAVSIPVLHMLGY</sequence>
<gene>
    <name evidence="10" type="ORF">KIPB_000650</name>
</gene>
<dbReference type="InterPro" id="IPR023391">
    <property type="entry name" value="Prot_translocase_SecE_dom_sf"/>
</dbReference>
<evidence type="ECO:0000256" key="1">
    <source>
        <dbReference type="ARBA" id="ARBA00004370"/>
    </source>
</evidence>
<evidence type="ECO:0000256" key="3">
    <source>
        <dbReference type="ARBA" id="ARBA00022448"/>
    </source>
</evidence>
<name>A0A9K3CMP1_9EUKA</name>
<dbReference type="OrthoDB" id="2401875at2759"/>
<dbReference type="EMBL" id="BDIP01000079">
    <property type="protein sequence ID" value="GIQ79938.1"/>
    <property type="molecule type" value="Genomic_DNA"/>
</dbReference>
<feature type="transmembrane region" description="Helical" evidence="9">
    <location>
        <begin position="46"/>
        <end position="71"/>
    </location>
</feature>
<evidence type="ECO:0000313" key="11">
    <source>
        <dbReference type="Proteomes" id="UP000265618"/>
    </source>
</evidence>
<keyword evidence="8 9" id="KW-0472">Membrane</keyword>
<comment type="caution">
    <text evidence="10">The sequence shown here is derived from an EMBL/GenBank/DDBJ whole genome shotgun (WGS) entry which is preliminary data.</text>
</comment>